<dbReference type="eggNOG" id="COG0842">
    <property type="taxonomic scope" value="Bacteria"/>
</dbReference>
<evidence type="ECO:0000313" key="9">
    <source>
        <dbReference type="Proteomes" id="UP000005835"/>
    </source>
</evidence>
<dbReference type="OrthoDB" id="9811522at2"/>
<evidence type="ECO:0000256" key="6">
    <source>
        <dbReference type="SAM" id="Phobius"/>
    </source>
</evidence>
<dbReference type="PANTHER" id="PTHR30294">
    <property type="entry name" value="MEMBRANE COMPONENT OF ABC TRANSPORTER YHHJ-RELATED"/>
    <property type="match status" value="1"/>
</dbReference>
<keyword evidence="4 6" id="KW-1133">Transmembrane helix</keyword>
<keyword evidence="3 6" id="KW-0812">Transmembrane</keyword>
<sequence length="423" mass="46574">MNRNNQAEQMKAPGFWYTFLHTIKASFLSRDMILIFAGAIAFYLIFYAWPYGNQQIQHVPSAVLDLDRSAAARRLVTAMDASPAISVVRITQDEGEAMEAFRREEFSVLITIPKDFEKSLTRGENVTVHVLGNGAFPVKARAVQAALGGVVTDKTKLLDDAAVYATGLPGTSVHSHHQAAPGLRVQYMYNEIGGYGNYTVPVVGPVIIQAVMLMAITMALGGWLVAARREPFVEAALDRPLHRGAAVWLAFTLITFLWFVYMQGFDFWWHEYGSMRSVAATLGTGLLFSASVASFGMAVTILLGSNRWSSQAVVMISAPAVFISGGIWPMTNVLSEPVFALSLFIPTSPAVPALLAASQDGALTESILPYWGILGIQTLFYLSTALHLVHRRDWREDAVQAYSRGALRREPFVKTDRPSDWDY</sequence>
<feature type="transmembrane region" description="Helical" evidence="6">
    <location>
        <begin position="33"/>
        <end position="52"/>
    </location>
</feature>
<name>K1JQ51_9BURK</name>
<dbReference type="PATRIC" id="fig|742823.3.peg.30"/>
<evidence type="ECO:0000256" key="3">
    <source>
        <dbReference type="ARBA" id="ARBA00022692"/>
    </source>
</evidence>
<dbReference type="Proteomes" id="UP000005835">
    <property type="component" value="Unassembled WGS sequence"/>
</dbReference>
<dbReference type="RefSeq" id="WP_005432925.1">
    <property type="nucleotide sequence ID" value="NZ_JH815513.1"/>
</dbReference>
<dbReference type="EMBL" id="ADMG01000002">
    <property type="protein sequence ID" value="EKB32346.1"/>
    <property type="molecule type" value="Genomic_DNA"/>
</dbReference>
<dbReference type="PANTHER" id="PTHR30294:SF46">
    <property type="entry name" value="ABC TRANSPORTER PERMEASE"/>
    <property type="match status" value="1"/>
</dbReference>
<dbReference type="Gene3D" id="3.40.1710.10">
    <property type="entry name" value="abc type-2 transporter like domain"/>
    <property type="match status" value="1"/>
</dbReference>
<evidence type="ECO:0000256" key="2">
    <source>
        <dbReference type="ARBA" id="ARBA00022475"/>
    </source>
</evidence>
<dbReference type="InterPro" id="IPR013525">
    <property type="entry name" value="ABC2_TM"/>
</dbReference>
<organism evidence="8 9">
    <name type="scientific">Sutterella wadsworthensis 2_1_59BFAA</name>
    <dbReference type="NCBI Taxonomy" id="742823"/>
    <lineage>
        <taxon>Bacteria</taxon>
        <taxon>Pseudomonadati</taxon>
        <taxon>Pseudomonadota</taxon>
        <taxon>Betaproteobacteria</taxon>
        <taxon>Burkholderiales</taxon>
        <taxon>Sutterellaceae</taxon>
        <taxon>Sutterella</taxon>
    </lineage>
</organism>
<accession>K1JQ51</accession>
<dbReference type="GO" id="GO:0140359">
    <property type="term" value="F:ABC-type transporter activity"/>
    <property type="evidence" value="ECO:0007669"/>
    <property type="project" value="InterPro"/>
</dbReference>
<dbReference type="HOGENOM" id="CLU_039483_10_1_4"/>
<feature type="transmembrane region" description="Helical" evidence="6">
    <location>
        <begin position="312"/>
        <end position="331"/>
    </location>
</feature>
<keyword evidence="2" id="KW-1003">Cell membrane</keyword>
<evidence type="ECO:0000259" key="7">
    <source>
        <dbReference type="Pfam" id="PF12698"/>
    </source>
</evidence>
<dbReference type="STRING" id="742823.HMPREF9465_00029"/>
<evidence type="ECO:0000256" key="5">
    <source>
        <dbReference type="ARBA" id="ARBA00023136"/>
    </source>
</evidence>
<comment type="subcellular location">
    <subcellularLocation>
        <location evidence="1">Cell membrane</location>
        <topology evidence="1">Multi-pass membrane protein</topology>
    </subcellularLocation>
</comment>
<gene>
    <name evidence="8" type="ORF">HMPREF9465_00029</name>
</gene>
<feature type="transmembrane region" description="Helical" evidence="6">
    <location>
        <begin position="285"/>
        <end position="305"/>
    </location>
</feature>
<comment type="caution">
    <text evidence="8">The sequence shown here is derived from an EMBL/GenBank/DDBJ whole genome shotgun (WGS) entry which is preliminary data.</text>
</comment>
<feature type="transmembrane region" description="Helical" evidence="6">
    <location>
        <begin position="368"/>
        <end position="389"/>
    </location>
</feature>
<proteinExistence type="predicted"/>
<keyword evidence="9" id="KW-1185">Reference proteome</keyword>
<evidence type="ECO:0000256" key="1">
    <source>
        <dbReference type="ARBA" id="ARBA00004651"/>
    </source>
</evidence>
<feature type="transmembrane region" description="Helical" evidence="6">
    <location>
        <begin position="246"/>
        <end position="265"/>
    </location>
</feature>
<keyword evidence="5 6" id="KW-0472">Membrane</keyword>
<dbReference type="Pfam" id="PF12698">
    <property type="entry name" value="ABC2_membrane_3"/>
    <property type="match status" value="1"/>
</dbReference>
<feature type="transmembrane region" description="Helical" evidence="6">
    <location>
        <begin position="206"/>
        <end position="226"/>
    </location>
</feature>
<protein>
    <recommendedName>
        <fullName evidence="7">ABC-2 type transporter transmembrane domain-containing protein</fullName>
    </recommendedName>
</protein>
<dbReference type="AlphaFoldDB" id="K1JQ51"/>
<dbReference type="GO" id="GO:0005886">
    <property type="term" value="C:plasma membrane"/>
    <property type="evidence" value="ECO:0007669"/>
    <property type="project" value="UniProtKB-SubCell"/>
</dbReference>
<evidence type="ECO:0000256" key="4">
    <source>
        <dbReference type="ARBA" id="ARBA00022989"/>
    </source>
</evidence>
<dbReference type="InterPro" id="IPR051449">
    <property type="entry name" value="ABC-2_transporter_component"/>
</dbReference>
<evidence type="ECO:0000313" key="8">
    <source>
        <dbReference type="EMBL" id="EKB32346.1"/>
    </source>
</evidence>
<feature type="domain" description="ABC-2 type transporter transmembrane" evidence="7">
    <location>
        <begin position="33"/>
        <end position="386"/>
    </location>
</feature>
<reference evidence="8 9" key="1">
    <citation type="submission" date="2012-05" db="EMBL/GenBank/DDBJ databases">
        <title>The Genome Sequence of Sutterella wadsworthensis 2_1_59BFAA.</title>
        <authorList>
            <consortium name="The Broad Institute Genome Sequencing Platform"/>
            <person name="Earl A."/>
            <person name="Ward D."/>
            <person name="Feldgarden M."/>
            <person name="Gevers D."/>
            <person name="Daigneault M."/>
            <person name="Strauss J."/>
            <person name="Allen-Vercoe E."/>
            <person name="Walker B."/>
            <person name="Young S.K."/>
            <person name="Zeng Q."/>
            <person name="Gargeya S."/>
            <person name="Fitzgerald M."/>
            <person name="Haas B."/>
            <person name="Abouelleil A."/>
            <person name="Alvarado L."/>
            <person name="Arachchi H.M."/>
            <person name="Berlin A.M."/>
            <person name="Chapman S.B."/>
            <person name="Goldberg J."/>
            <person name="Griggs A."/>
            <person name="Gujja S."/>
            <person name="Hansen M."/>
            <person name="Howarth C."/>
            <person name="Imamovic A."/>
            <person name="Larimer J."/>
            <person name="McCowen C."/>
            <person name="Montmayeur A."/>
            <person name="Murphy C."/>
            <person name="Neiman D."/>
            <person name="Pearson M."/>
            <person name="Priest M."/>
            <person name="Roberts A."/>
            <person name="Saif S."/>
            <person name="Shea T."/>
            <person name="Sisk P."/>
            <person name="Sykes S."/>
            <person name="Wortman J."/>
            <person name="Nusbaum C."/>
            <person name="Birren B."/>
        </authorList>
    </citation>
    <scope>NUCLEOTIDE SEQUENCE [LARGE SCALE GENOMIC DNA]</scope>
    <source>
        <strain evidence="8 9">2_1_59BFAA</strain>
    </source>
</reference>